<protein>
    <submittedName>
        <fullName evidence="1">Uncharacterized protein</fullName>
    </submittedName>
</protein>
<gene>
    <name evidence="1" type="ORF">Rhopal_007805-T1</name>
</gene>
<organism evidence="1 2">
    <name type="scientific">Rhodotorula paludigena</name>
    <dbReference type="NCBI Taxonomy" id="86838"/>
    <lineage>
        <taxon>Eukaryota</taxon>
        <taxon>Fungi</taxon>
        <taxon>Dikarya</taxon>
        <taxon>Basidiomycota</taxon>
        <taxon>Pucciniomycotina</taxon>
        <taxon>Microbotryomycetes</taxon>
        <taxon>Sporidiobolales</taxon>
        <taxon>Sporidiobolaceae</taxon>
        <taxon>Rhodotorula</taxon>
    </lineage>
</organism>
<keyword evidence="2" id="KW-1185">Reference proteome</keyword>
<sequence length="523" mass="57086">MLVPLTAIDTTCEFTQLCMCYVFSLPPSFTQTQTAEAIDRLKEATQRVVAKWPLLQGLPKKQKDKTWVIDVPDESAARPTLFGWTTKTVSVPYHQAAGLSSPAPAFNARASGALPRPKRSLFRPSGVANSFAEHEKKRLPLLHVHVTTCTDALVVGLSMPHGAMDGTGFGLVMRAITAELHQKDWIAPPLFEGANPWQQTLDALVDDDSVSAASDEKGLSGRSSGEGEMPPAVGIWRKFTLWPSARLLSSMCVERFVFKNERGWISLKQATVDALVKRVKAQVKEETAGTEFVSTGDIIFAFVFKAIHSREAASTAGLAVGAVYRTVPLLATQVRSDGSKPRELPLYPHNAIAPYLLIAPLSLSEVAQLPLSTLALHMRRNLLGTKTLPQLRTCWPEIRNGGSLPHRDWPSLFGTNVVRKLCSDGPGTTRASKTRGKFVNYWGASNQMGLGMAGLAIPTTEGGAEDLPLLSFNLDWIEPIEVDRLLMLTDTAIGVTVGGSMRRSRWKALRAKVDELERELATV</sequence>
<dbReference type="EMBL" id="BQKY01000018">
    <property type="protein sequence ID" value="GJN94714.1"/>
    <property type="molecule type" value="Genomic_DNA"/>
</dbReference>
<comment type="caution">
    <text evidence="1">The sequence shown here is derived from an EMBL/GenBank/DDBJ whole genome shotgun (WGS) entry which is preliminary data.</text>
</comment>
<evidence type="ECO:0000313" key="1">
    <source>
        <dbReference type="EMBL" id="GJN94714.1"/>
    </source>
</evidence>
<reference evidence="1 2" key="1">
    <citation type="submission" date="2021-12" db="EMBL/GenBank/DDBJ databases">
        <title>High titer production of polyol ester of fatty acids by Rhodotorula paludigena BS15 towards product separation-free biomass refinery.</title>
        <authorList>
            <person name="Mano J."/>
            <person name="Ono H."/>
            <person name="Tanaka T."/>
            <person name="Naito K."/>
            <person name="Sushida H."/>
            <person name="Ike M."/>
            <person name="Tokuyasu K."/>
            <person name="Kitaoka M."/>
        </authorList>
    </citation>
    <scope>NUCLEOTIDE SEQUENCE [LARGE SCALE GENOMIC DNA]</scope>
    <source>
        <strain evidence="1 2">BS15</strain>
    </source>
</reference>
<evidence type="ECO:0000313" key="2">
    <source>
        <dbReference type="Proteomes" id="UP001342314"/>
    </source>
</evidence>
<name>A0AAV5GZS2_9BASI</name>
<dbReference type="Proteomes" id="UP001342314">
    <property type="component" value="Unassembled WGS sequence"/>
</dbReference>
<dbReference type="Gene3D" id="3.30.559.10">
    <property type="entry name" value="Chloramphenicol acetyltransferase-like domain"/>
    <property type="match status" value="2"/>
</dbReference>
<proteinExistence type="predicted"/>
<dbReference type="AlphaFoldDB" id="A0AAV5GZS2"/>
<accession>A0AAV5GZS2</accession>
<dbReference type="InterPro" id="IPR023213">
    <property type="entry name" value="CAT-like_dom_sf"/>
</dbReference>